<dbReference type="SUPFAM" id="SSF56219">
    <property type="entry name" value="DNase I-like"/>
    <property type="match status" value="1"/>
</dbReference>
<accession>A0A815I6Y0</accession>
<evidence type="ECO:0000313" key="5">
    <source>
        <dbReference type="Proteomes" id="UP000663829"/>
    </source>
</evidence>
<dbReference type="InterPro" id="IPR036691">
    <property type="entry name" value="Endo/exonu/phosph_ase_sf"/>
</dbReference>
<dbReference type="EMBL" id="CAJNOQ010015422">
    <property type="protein sequence ID" value="CAF1361116.1"/>
    <property type="molecule type" value="Genomic_DNA"/>
</dbReference>
<proteinExistence type="predicted"/>
<evidence type="ECO:0000313" key="1">
    <source>
        <dbReference type="EMBL" id="CAF1204237.1"/>
    </source>
</evidence>
<protein>
    <submittedName>
        <fullName evidence="2">Uncharacterized protein</fullName>
    </submittedName>
</protein>
<dbReference type="EMBL" id="CAJOBA010035945">
    <property type="protein sequence ID" value="CAF4013826.1"/>
    <property type="molecule type" value="Genomic_DNA"/>
</dbReference>
<name>A0A815I6Y0_9BILA</name>
<dbReference type="Proteomes" id="UP000682733">
    <property type="component" value="Unassembled WGS sequence"/>
</dbReference>
<dbReference type="OrthoDB" id="8067603at2759"/>
<reference evidence="2" key="1">
    <citation type="submission" date="2021-02" db="EMBL/GenBank/DDBJ databases">
        <authorList>
            <person name="Nowell W R."/>
        </authorList>
    </citation>
    <scope>NUCLEOTIDE SEQUENCE</scope>
</reference>
<evidence type="ECO:0000313" key="4">
    <source>
        <dbReference type="EMBL" id="CAF4239655.1"/>
    </source>
</evidence>
<dbReference type="Proteomes" id="UP000677228">
    <property type="component" value="Unassembled WGS sequence"/>
</dbReference>
<keyword evidence="5" id="KW-1185">Reference proteome</keyword>
<sequence length="120" mass="13413">MYNVQGLSSKLAEVQYLLDLKHPTVLACVETGNTPLKLLPSYFSSYCRYFTAGTNEHGGVLILVHTSVPSKLVHTESNILDVEVSLECCRLNVIGVYGRHRFQSKASETSSLPIQRDKHY</sequence>
<dbReference type="EMBL" id="CAJNOK010014413">
    <property type="protein sequence ID" value="CAF1204237.1"/>
    <property type="molecule type" value="Genomic_DNA"/>
</dbReference>
<evidence type="ECO:0000313" key="2">
    <source>
        <dbReference type="EMBL" id="CAF1361116.1"/>
    </source>
</evidence>
<dbReference type="Proteomes" id="UP000663829">
    <property type="component" value="Unassembled WGS sequence"/>
</dbReference>
<organism evidence="2 5">
    <name type="scientific">Didymodactylos carnosus</name>
    <dbReference type="NCBI Taxonomy" id="1234261"/>
    <lineage>
        <taxon>Eukaryota</taxon>
        <taxon>Metazoa</taxon>
        <taxon>Spiralia</taxon>
        <taxon>Gnathifera</taxon>
        <taxon>Rotifera</taxon>
        <taxon>Eurotatoria</taxon>
        <taxon>Bdelloidea</taxon>
        <taxon>Philodinida</taxon>
        <taxon>Philodinidae</taxon>
        <taxon>Didymodactylos</taxon>
    </lineage>
</organism>
<dbReference type="AlphaFoldDB" id="A0A815I6Y0"/>
<gene>
    <name evidence="2" type="ORF">GPM918_LOCUS31385</name>
    <name evidence="1" type="ORF">OVA965_LOCUS24135</name>
    <name evidence="4" type="ORF">SRO942_LOCUS32026</name>
    <name evidence="3" type="ORF">TMI583_LOCUS24854</name>
</gene>
<comment type="caution">
    <text evidence="2">The sequence shown here is derived from an EMBL/GenBank/DDBJ whole genome shotgun (WGS) entry which is preliminary data.</text>
</comment>
<dbReference type="Proteomes" id="UP000681722">
    <property type="component" value="Unassembled WGS sequence"/>
</dbReference>
<dbReference type="EMBL" id="CAJOBC010070115">
    <property type="protein sequence ID" value="CAF4239655.1"/>
    <property type="molecule type" value="Genomic_DNA"/>
</dbReference>
<evidence type="ECO:0000313" key="3">
    <source>
        <dbReference type="EMBL" id="CAF4013826.1"/>
    </source>
</evidence>
<dbReference type="Gene3D" id="3.60.10.10">
    <property type="entry name" value="Endonuclease/exonuclease/phosphatase"/>
    <property type="match status" value="1"/>
</dbReference>